<proteinExistence type="predicted"/>
<keyword evidence="1" id="KW-0812">Transmembrane</keyword>
<gene>
    <name evidence="2" type="ORF">LSAT_V11C300133870</name>
</gene>
<accession>A0A9R1XJY5</accession>
<sequence length="104" mass="12208">MNKEKRKCISSIRCRKGVSFLGIQETRLASTDLFLLRSLWGIFFVRFCYLQCLVYSFSNFSCYMVNVYLPQEENKKNLSGIFLSHFMGKNKGAFFIFGDFNIVR</sequence>
<dbReference type="AlphaFoldDB" id="A0A9R1XJY5"/>
<keyword evidence="1" id="KW-0472">Membrane</keyword>
<evidence type="ECO:0000313" key="3">
    <source>
        <dbReference type="Proteomes" id="UP000235145"/>
    </source>
</evidence>
<evidence type="ECO:0008006" key="4">
    <source>
        <dbReference type="Google" id="ProtNLM"/>
    </source>
</evidence>
<dbReference type="InterPro" id="IPR036691">
    <property type="entry name" value="Endo/exonu/phosph_ase_sf"/>
</dbReference>
<dbReference type="Proteomes" id="UP000235145">
    <property type="component" value="Unassembled WGS sequence"/>
</dbReference>
<dbReference type="SUPFAM" id="SSF56219">
    <property type="entry name" value="DNase I-like"/>
    <property type="match status" value="1"/>
</dbReference>
<name>A0A9R1XJY5_LACSA</name>
<protein>
    <recommendedName>
        <fullName evidence="4">Endonuclease/exonuclease/phosphatase domain-containing protein</fullName>
    </recommendedName>
</protein>
<keyword evidence="3" id="KW-1185">Reference proteome</keyword>
<comment type="caution">
    <text evidence="2">The sequence shown here is derived from an EMBL/GenBank/DDBJ whole genome shotgun (WGS) entry which is preliminary data.</text>
</comment>
<reference evidence="2 3" key="1">
    <citation type="journal article" date="2017" name="Nat. Commun.">
        <title>Genome assembly with in vitro proximity ligation data and whole-genome triplication in lettuce.</title>
        <authorList>
            <person name="Reyes-Chin-Wo S."/>
            <person name="Wang Z."/>
            <person name="Yang X."/>
            <person name="Kozik A."/>
            <person name="Arikit S."/>
            <person name="Song C."/>
            <person name="Xia L."/>
            <person name="Froenicke L."/>
            <person name="Lavelle D.O."/>
            <person name="Truco M.J."/>
            <person name="Xia R."/>
            <person name="Zhu S."/>
            <person name="Xu C."/>
            <person name="Xu H."/>
            <person name="Xu X."/>
            <person name="Cox K."/>
            <person name="Korf I."/>
            <person name="Meyers B.C."/>
            <person name="Michelmore R.W."/>
        </authorList>
    </citation>
    <scope>NUCLEOTIDE SEQUENCE [LARGE SCALE GENOMIC DNA]</scope>
    <source>
        <strain evidence="3">cv. Salinas</strain>
        <tissue evidence="2">Seedlings</tissue>
    </source>
</reference>
<feature type="transmembrane region" description="Helical" evidence="1">
    <location>
        <begin position="34"/>
        <end position="57"/>
    </location>
</feature>
<evidence type="ECO:0000256" key="1">
    <source>
        <dbReference type="SAM" id="Phobius"/>
    </source>
</evidence>
<evidence type="ECO:0000313" key="2">
    <source>
        <dbReference type="EMBL" id="KAJ0217495.1"/>
    </source>
</evidence>
<keyword evidence="1" id="KW-1133">Transmembrane helix</keyword>
<organism evidence="2 3">
    <name type="scientific">Lactuca sativa</name>
    <name type="common">Garden lettuce</name>
    <dbReference type="NCBI Taxonomy" id="4236"/>
    <lineage>
        <taxon>Eukaryota</taxon>
        <taxon>Viridiplantae</taxon>
        <taxon>Streptophyta</taxon>
        <taxon>Embryophyta</taxon>
        <taxon>Tracheophyta</taxon>
        <taxon>Spermatophyta</taxon>
        <taxon>Magnoliopsida</taxon>
        <taxon>eudicotyledons</taxon>
        <taxon>Gunneridae</taxon>
        <taxon>Pentapetalae</taxon>
        <taxon>asterids</taxon>
        <taxon>campanulids</taxon>
        <taxon>Asterales</taxon>
        <taxon>Asteraceae</taxon>
        <taxon>Cichorioideae</taxon>
        <taxon>Cichorieae</taxon>
        <taxon>Lactucinae</taxon>
        <taxon>Lactuca</taxon>
    </lineage>
</organism>
<dbReference type="EMBL" id="NBSK02000003">
    <property type="protein sequence ID" value="KAJ0217495.1"/>
    <property type="molecule type" value="Genomic_DNA"/>
</dbReference>